<sequence>MHANSPLLLQPKRWPWRCAATRTPEYGNSGKWWWWPQRWAWTGSTSWTEASAVRYQVRQLSGVLLSPLLVTMFWVENRALVGGRVDPMATPSWHVAPSSGSRRWRRTGRSRAAAFSRR</sequence>
<dbReference type="InParanoid" id="A0A804MH55"/>
<dbReference type="EnsemblPlants" id="Zm00001eb085140_T001">
    <property type="protein sequence ID" value="Zm00001eb085140_P001"/>
    <property type="gene ID" value="Zm00001eb085140"/>
</dbReference>
<reference evidence="2" key="2">
    <citation type="submission" date="2019-07" db="EMBL/GenBank/DDBJ databases">
        <authorList>
            <person name="Seetharam A."/>
            <person name="Woodhouse M."/>
            <person name="Cannon E."/>
        </authorList>
    </citation>
    <scope>NUCLEOTIDE SEQUENCE [LARGE SCALE GENOMIC DNA]</scope>
    <source>
        <strain evidence="2">cv. B73</strain>
    </source>
</reference>
<dbReference type="AlphaFoldDB" id="A0A804MH55"/>
<reference evidence="3" key="1">
    <citation type="submission" date="2015-12" db="EMBL/GenBank/DDBJ databases">
        <title>Update maize B73 reference genome by single molecule sequencing technologies.</title>
        <authorList>
            <consortium name="Maize Genome Sequencing Project"/>
            <person name="Ware D."/>
        </authorList>
    </citation>
    <scope>NUCLEOTIDE SEQUENCE [LARGE SCALE GENOMIC DNA]</scope>
    <source>
        <strain evidence="3">cv. B73</strain>
    </source>
</reference>
<reference evidence="2" key="3">
    <citation type="submission" date="2021-05" db="UniProtKB">
        <authorList>
            <consortium name="EnsemblPlants"/>
        </authorList>
    </citation>
    <scope>IDENTIFICATION</scope>
    <source>
        <strain evidence="2">cv. B73</strain>
    </source>
</reference>
<accession>A0A804MH55</accession>
<dbReference type="Gramene" id="Zm00001eb085140_T001">
    <property type="protein sequence ID" value="Zm00001eb085140_P001"/>
    <property type="gene ID" value="Zm00001eb085140"/>
</dbReference>
<evidence type="ECO:0000313" key="2">
    <source>
        <dbReference type="EnsemblPlants" id="Zm00001eb085140_P001"/>
    </source>
</evidence>
<evidence type="ECO:0000256" key="1">
    <source>
        <dbReference type="SAM" id="MobiDB-lite"/>
    </source>
</evidence>
<protein>
    <submittedName>
        <fullName evidence="2">Uncharacterized protein</fullName>
    </submittedName>
</protein>
<name>A0A804MH55_MAIZE</name>
<feature type="region of interest" description="Disordered" evidence="1">
    <location>
        <begin position="92"/>
        <end position="118"/>
    </location>
</feature>
<evidence type="ECO:0000313" key="3">
    <source>
        <dbReference type="Proteomes" id="UP000007305"/>
    </source>
</evidence>
<organism evidence="2 3">
    <name type="scientific">Zea mays</name>
    <name type="common">Maize</name>
    <dbReference type="NCBI Taxonomy" id="4577"/>
    <lineage>
        <taxon>Eukaryota</taxon>
        <taxon>Viridiplantae</taxon>
        <taxon>Streptophyta</taxon>
        <taxon>Embryophyta</taxon>
        <taxon>Tracheophyta</taxon>
        <taxon>Spermatophyta</taxon>
        <taxon>Magnoliopsida</taxon>
        <taxon>Liliopsida</taxon>
        <taxon>Poales</taxon>
        <taxon>Poaceae</taxon>
        <taxon>PACMAD clade</taxon>
        <taxon>Panicoideae</taxon>
        <taxon>Andropogonodae</taxon>
        <taxon>Andropogoneae</taxon>
        <taxon>Tripsacinae</taxon>
        <taxon>Zea</taxon>
    </lineage>
</organism>
<dbReference type="Proteomes" id="UP000007305">
    <property type="component" value="Chromosome 2"/>
</dbReference>
<proteinExistence type="predicted"/>
<keyword evidence="3" id="KW-1185">Reference proteome</keyword>